<protein>
    <submittedName>
        <fullName evidence="1">Uncharacterized protein</fullName>
    </submittedName>
</protein>
<name>A0AAD4XJS0_9MAGN</name>
<dbReference type="EMBL" id="JAJJMB010008919">
    <property type="protein sequence ID" value="KAI3919301.1"/>
    <property type="molecule type" value="Genomic_DNA"/>
</dbReference>
<keyword evidence="2" id="KW-1185">Reference proteome</keyword>
<evidence type="ECO:0000313" key="2">
    <source>
        <dbReference type="Proteomes" id="UP001202328"/>
    </source>
</evidence>
<gene>
    <name evidence="1" type="ORF">MKW98_030437</name>
</gene>
<dbReference type="Proteomes" id="UP001202328">
    <property type="component" value="Unassembled WGS sequence"/>
</dbReference>
<dbReference type="AlphaFoldDB" id="A0AAD4XJS0"/>
<proteinExistence type="predicted"/>
<comment type="caution">
    <text evidence="1">The sequence shown here is derived from an EMBL/GenBank/DDBJ whole genome shotgun (WGS) entry which is preliminary data.</text>
</comment>
<reference evidence="1" key="1">
    <citation type="submission" date="2022-04" db="EMBL/GenBank/DDBJ databases">
        <title>A functionally conserved STORR gene fusion in Papaver species that diverged 16.8 million years ago.</title>
        <authorList>
            <person name="Catania T."/>
        </authorList>
    </citation>
    <scope>NUCLEOTIDE SEQUENCE</scope>
    <source>
        <strain evidence="1">S-188037</strain>
    </source>
</reference>
<evidence type="ECO:0000313" key="1">
    <source>
        <dbReference type="EMBL" id="KAI3919301.1"/>
    </source>
</evidence>
<accession>A0AAD4XJS0</accession>
<organism evidence="1 2">
    <name type="scientific">Papaver atlanticum</name>
    <dbReference type="NCBI Taxonomy" id="357466"/>
    <lineage>
        <taxon>Eukaryota</taxon>
        <taxon>Viridiplantae</taxon>
        <taxon>Streptophyta</taxon>
        <taxon>Embryophyta</taxon>
        <taxon>Tracheophyta</taxon>
        <taxon>Spermatophyta</taxon>
        <taxon>Magnoliopsida</taxon>
        <taxon>Ranunculales</taxon>
        <taxon>Papaveraceae</taxon>
        <taxon>Papaveroideae</taxon>
        <taxon>Papaver</taxon>
    </lineage>
</organism>
<sequence length="70" mass="8073">MNNIATLAVAQNMGEHYRLKGSKFHTTVPDSEASFAATVLHASFQTPNLKARLNTFREEFRAVWRNYREM</sequence>